<proteinExistence type="predicted"/>
<name>A0A9D0Z2P2_9FIRM</name>
<dbReference type="EMBL" id="DVFK01000087">
    <property type="protein sequence ID" value="HIQ68117.1"/>
    <property type="molecule type" value="Genomic_DNA"/>
</dbReference>
<evidence type="ECO:0000313" key="1">
    <source>
        <dbReference type="EMBL" id="HIQ68117.1"/>
    </source>
</evidence>
<evidence type="ECO:0000313" key="2">
    <source>
        <dbReference type="Proteomes" id="UP000886796"/>
    </source>
</evidence>
<organism evidence="1 2">
    <name type="scientific">Candidatus Faecousia excrementigallinarum</name>
    <dbReference type="NCBI Taxonomy" id="2840806"/>
    <lineage>
        <taxon>Bacteria</taxon>
        <taxon>Bacillati</taxon>
        <taxon>Bacillota</taxon>
        <taxon>Clostridia</taxon>
        <taxon>Eubacteriales</taxon>
        <taxon>Oscillospiraceae</taxon>
        <taxon>Faecousia</taxon>
    </lineage>
</organism>
<comment type="caution">
    <text evidence="1">The sequence shown here is derived from an EMBL/GenBank/DDBJ whole genome shotgun (WGS) entry which is preliminary data.</text>
</comment>
<sequence length="185" mass="21755">MVLLDTIKKRIDERLTQEGMVIVAIDGKCASGKTTLASRLAEIYDCNVFHMDDFFLQRSQRTPERLAQIGGNVDYERFREEVLLPLRSRRAFSYRPFDCRTFTFAAPVCVVPKKLNIIEGTYSHHPYFGNPYNLKILLTVDDETQRQRILDRPAFLHKRFFEEWIPMENRYFNRLLISDSTITVP</sequence>
<evidence type="ECO:0008006" key="3">
    <source>
        <dbReference type="Google" id="ProtNLM"/>
    </source>
</evidence>
<protein>
    <recommendedName>
        <fullName evidence="3">Uridine kinase</fullName>
    </recommendedName>
</protein>
<dbReference type="InterPro" id="IPR027417">
    <property type="entry name" value="P-loop_NTPase"/>
</dbReference>
<dbReference type="AlphaFoldDB" id="A0A9D0Z2P2"/>
<reference evidence="1" key="1">
    <citation type="submission" date="2020-10" db="EMBL/GenBank/DDBJ databases">
        <authorList>
            <person name="Gilroy R."/>
        </authorList>
    </citation>
    <scope>NUCLEOTIDE SEQUENCE</scope>
    <source>
        <strain evidence="1">13361</strain>
    </source>
</reference>
<reference evidence="1" key="2">
    <citation type="journal article" date="2021" name="PeerJ">
        <title>Extensive microbial diversity within the chicken gut microbiome revealed by metagenomics and culture.</title>
        <authorList>
            <person name="Gilroy R."/>
            <person name="Ravi A."/>
            <person name="Getino M."/>
            <person name="Pursley I."/>
            <person name="Horton D.L."/>
            <person name="Alikhan N.F."/>
            <person name="Baker D."/>
            <person name="Gharbi K."/>
            <person name="Hall N."/>
            <person name="Watson M."/>
            <person name="Adriaenssens E.M."/>
            <person name="Foster-Nyarko E."/>
            <person name="Jarju S."/>
            <person name="Secka A."/>
            <person name="Antonio M."/>
            <person name="Oren A."/>
            <person name="Chaudhuri R.R."/>
            <person name="La Ragione R."/>
            <person name="Hildebrand F."/>
            <person name="Pallen M.J."/>
        </authorList>
    </citation>
    <scope>NUCLEOTIDE SEQUENCE</scope>
    <source>
        <strain evidence="1">13361</strain>
    </source>
</reference>
<dbReference type="SUPFAM" id="SSF52540">
    <property type="entry name" value="P-loop containing nucleoside triphosphate hydrolases"/>
    <property type="match status" value="1"/>
</dbReference>
<gene>
    <name evidence="1" type="ORF">IAB74_06385</name>
</gene>
<dbReference type="Proteomes" id="UP000886796">
    <property type="component" value="Unassembled WGS sequence"/>
</dbReference>
<dbReference type="Gene3D" id="3.40.50.300">
    <property type="entry name" value="P-loop containing nucleotide triphosphate hydrolases"/>
    <property type="match status" value="1"/>
</dbReference>
<accession>A0A9D0Z2P2</accession>